<dbReference type="Pfam" id="PF00754">
    <property type="entry name" value="F5_F8_type_C"/>
    <property type="match status" value="2"/>
</dbReference>
<dbReference type="RefSeq" id="WP_042227091.1">
    <property type="nucleotide sequence ID" value="NZ_CP026520.1"/>
</dbReference>
<dbReference type="InterPro" id="IPR008979">
    <property type="entry name" value="Galactose-bd-like_sf"/>
</dbReference>
<sequence length="537" mass="59616">MKKLTYLTATAFLGLSLIGSFGVPTAEAAQTTSTTTPKNVAAGGSVTASGEYAPTQTKESAFDQSLYSKWLTFSSTGWIQVKLDTAKTVTSYTITAAEDFPERDPKSWVLKGSNDGSTWTVLDTRQNEDFTYRNQTKSYSLANASSFKYFKLDSITNHSGGILQISEIKLFDGSVDTWTTIKPTVTASAENTPNEGKDNLVDGTSVTKWLTFNATGWLKFDFGKPVTIDGYALSAANDFSERDPKSWVLQGSNDNATWTNLDSKSDESFGLRHQRNHYVLNGNNTAYQYYRLNNITNHSGGILQLGEVEFSRKDDMWHAVNPVIEVQNLDAAGNGQLFDQALPNATDDIRVIVRKVNELLYNNPSESQGVQKIKVTIEDVPGVAWASGDHIQKTVGFSSRFLRDIANEPGKSVRDEILGVLYHELTHCYQYDDNRYADKSVGGVSYMVEGLADTIRFTVGYHNRYNMTKGGTWQDGYGTTGNFFRWIEDTKKPGFVRELNASLTPFDGQDWTEGKIQELTGTNVNTLWTEYQAALPN</sequence>
<proteinExistence type="predicted"/>
<dbReference type="AlphaFoldDB" id="A0A410WZX6"/>
<dbReference type="KEGG" id="pchi:PC41400_19645"/>
<evidence type="ECO:0000313" key="4">
    <source>
        <dbReference type="EMBL" id="QAV19752.1"/>
    </source>
</evidence>
<dbReference type="OrthoDB" id="9804511at2"/>
<feature type="domain" description="F5/8 type C" evidence="2">
    <location>
        <begin position="29"/>
        <end position="122"/>
    </location>
</feature>
<feature type="chain" id="PRO_5019017103" evidence="1">
    <location>
        <begin position="29"/>
        <end position="537"/>
    </location>
</feature>
<evidence type="ECO:0000313" key="3">
    <source>
        <dbReference type="EMBL" id="MCY9596942.1"/>
    </source>
</evidence>
<dbReference type="Gene3D" id="2.60.120.260">
    <property type="entry name" value="Galactose-binding domain-like"/>
    <property type="match status" value="2"/>
</dbReference>
<dbReference type="Proteomes" id="UP001527202">
    <property type="component" value="Unassembled WGS sequence"/>
</dbReference>
<reference evidence="3 6" key="2">
    <citation type="submission" date="2022-05" db="EMBL/GenBank/DDBJ databases">
        <title>Genome Sequencing of Bee-Associated Microbes.</title>
        <authorList>
            <person name="Dunlap C."/>
        </authorList>
    </citation>
    <scope>NUCLEOTIDE SEQUENCE [LARGE SCALE GENOMIC DNA]</scope>
    <source>
        <strain evidence="3 6">NRRL B-23120</strain>
    </source>
</reference>
<feature type="domain" description="F5/8 type C" evidence="2">
    <location>
        <begin position="163"/>
        <end position="269"/>
    </location>
</feature>
<dbReference type="InterPro" id="IPR007541">
    <property type="entry name" value="Uncharacterised_BSP"/>
</dbReference>
<dbReference type="PROSITE" id="PS50022">
    <property type="entry name" value="FA58C_3"/>
    <property type="match status" value="2"/>
</dbReference>
<protein>
    <submittedName>
        <fullName evidence="4">Carbohydrate-binding protein</fullName>
    </submittedName>
    <submittedName>
        <fullName evidence="3">Discoidin domain-containing protein</fullName>
    </submittedName>
</protein>
<dbReference type="PANTHER" id="PTHR33321">
    <property type="match status" value="1"/>
</dbReference>
<dbReference type="SUPFAM" id="SSF49785">
    <property type="entry name" value="Galactose-binding domain-like"/>
    <property type="match status" value="2"/>
</dbReference>
<gene>
    <name evidence="3" type="ORF">M5X16_14280</name>
    <name evidence="4" type="ORF">PC41400_19645</name>
</gene>
<feature type="signal peptide" evidence="1">
    <location>
        <begin position="1"/>
        <end position="28"/>
    </location>
</feature>
<reference evidence="4 5" key="1">
    <citation type="submission" date="2018-01" db="EMBL/GenBank/DDBJ databases">
        <title>The whole genome sequencing and assembly of Paenibacillus chitinolyticus KCCM 41400 strain.</title>
        <authorList>
            <person name="Kim J.-Y."/>
            <person name="Park M.-K."/>
            <person name="Lee Y.-J."/>
            <person name="Yi H."/>
            <person name="Bahn Y.-S."/>
            <person name="Kim J.F."/>
            <person name="Lee D.-W."/>
        </authorList>
    </citation>
    <scope>NUCLEOTIDE SEQUENCE [LARGE SCALE GENOMIC DNA]</scope>
    <source>
        <strain evidence="4 5">KCCM 41400</strain>
    </source>
</reference>
<dbReference type="GeneID" id="95377011"/>
<dbReference type="PANTHER" id="PTHR33321:SF12">
    <property type="entry name" value="PLANT BASIC SECRETORY PROTEIN (BSP) FAMILY PROTEIN"/>
    <property type="match status" value="1"/>
</dbReference>
<dbReference type="Pfam" id="PF04450">
    <property type="entry name" value="BSP"/>
    <property type="match status" value="1"/>
</dbReference>
<evidence type="ECO:0000256" key="1">
    <source>
        <dbReference type="SAM" id="SignalP"/>
    </source>
</evidence>
<dbReference type="EMBL" id="JAMDMJ010000015">
    <property type="protein sequence ID" value="MCY9596942.1"/>
    <property type="molecule type" value="Genomic_DNA"/>
</dbReference>
<accession>A0A410WZX6</accession>
<dbReference type="EMBL" id="CP026520">
    <property type="protein sequence ID" value="QAV19752.1"/>
    <property type="molecule type" value="Genomic_DNA"/>
</dbReference>
<evidence type="ECO:0000259" key="2">
    <source>
        <dbReference type="PROSITE" id="PS50022"/>
    </source>
</evidence>
<evidence type="ECO:0000313" key="5">
    <source>
        <dbReference type="Proteomes" id="UP000288943"/>
    </source>
</evidence>
<keyword evidence="6" id="KW-1185">Reference proteome</keyword>
<dbReference type="InterPro" id="IPR000421">
    <property type="entry name" value="FA58C"/>
</dbReference>
<dbReference type="Proteomes" id="UP000288943">
    <property type="component" value="Chromosome"/>
</dbReference>
<keyword evidence="1" id="KW-0732">Signal</keyword>
<evidence type="ECO:0000313" key="6">
    <source>
        <dbReference type="Proteomes" id="UP001527202"/>
    </source>
</evidence>
<organism evidence="4 5">
    <name type="scientific">Paenibacillus chitinolyticus</name>
    <dbReference type="NCBI Taxonomy" id="79263"/>
    <lineage>
        <taxon>Bacteria</taxon>
        <taxon>Bacillati</taxon>
        <taxon>Bacillota</taxon>
        <taxon>Bacilli</taxon>
        <taxon>Bacillales</taxon>
        <taxon>Paenibacillaceae</taxon>
        <taxon>Paenibacillus</taxon>
    </lineage>
</organism>
<name>A0A410WZX6_9BACL</name>